<evidence type="ECO:0000313" key="2">
    <source>
        <dbReference type="EMBL" id="KAF9507728.1"/>
    </source>
</evidence>
<feature type="compositionally biased region" description="Polar residues" evidence="1">
    <location>
        <begin position="58"/>
        <end position="69"/>
    </location>
</feature>
<accession>A0A9P6DQS7</accession>
<organism evidence="2 3">
    <name type="scientific">Hydnum rufescens UP504</name>
    <dbReference type="NCBI Taxonomy" id="1448309"/>
    <lineage>
        <taxon>Eukaryota</taxon>
        <taxon>Fungi</taxon>
        <taxon>Dikarya</taxon>
        <taxon>Basidiomycota</taxon>
        <taxon>Agaricomycotina</taxon>
        <taxon>Agaricomycetes</taxon>
        <taxon>Cantharellales</taxon>
        <taxon>Hydnaceae</taxon>
        <taxon>Hydnum</taxon>
    </lineage>
</organism>
<comment type="caution">
    <text evidence="2">The sequence shown here is derived from an EMBL/GenBank/DDBJ whole genome shotgun (WGS) entry which is preliminary data.</text>
</comment>
<dbReference type="AlphaFoldDB" id="A0A9P6DQS7"/>
<gene>
    <name evidence="2" type="ORF">BS47DRAFT_1351138</name>
</gene>
<sequence length="104" mass="11552">MAEAPEKSLAKKNDLNSLLLSSKVFLNVCSHRVRLIGLCEMDRCGKRRTPIFTHRRSNPNMTPTLNHFSSPEHDTADLLDPGKSSCLDQYTDPAAYGPKPEGVL</sequence>
<proteinExistence type="predicted"/>
<feature type="region of interest" description="Disordered" evidence="1">
    <location>
        <begin position="51"/>
        <end position="104"/>
    </location>
</feature>
<dbReference type="EMBL" id="MU129073">
    <property type="protein sequence ID" value="KAF9507728.1"/>
    <property type="molecule type" value="Genomic_DNA"/>
</dbReference>
<reference evidence="2" key="1">
    <citation type="journal article" date="2020" name="Nat. Commun.">
        <title>Large-scale genome sequencing of mycorrhizal fungi provides insights into the early evolution of symbiotic traits.</title>
        <authorList>
            <person name="Miyauchi S."/>
            <person name="Kiss E."/>
            <person name="Kuo A."/>
            <person name="Drula E."/>
            <person name="Kohler A."/>
            <person name="Sanchez-Garcia M."/>
            <person name="Morin E."/>
            <person name="Andreopoulos B."/>
            <person name="Barry K.W."/>
            <person name="Bonito G."/>
            <person name="Buee M."/>
            <person name="Carver A."/>
            <person name="Chen C."/>
            <person name="Cichocki N."/>
            <person name="Clum A."/>
            <person name="Culley D."/>
            <person name="Crous P.W."/>
            <person name="Fauchery L."/>
            <person name="Girlanda M."/>
            <person name="Hayes R.D."/>
            <person name="Keri Z."/>
            <person name="LaButti K."/>
            <person name="Lipzen A."/>
            <person name="Lombard V."/>
            <person name="Magnuson J."/>
            <person name="Maillard F."/>
            <person name="Murat C."/>
            <person name="Nolan M."/>
            <person name="Ohm R.A."/>
            <person name="Pangilinan J."/>
            <person name="Pereira M.F."/>
            <person name="Perotto S."/>
            <person name="Peter M."/>
            <person name="Pfister S."/>
            <person name="Riley R."/>
            <person name="Sitrit Y."/>
            <person name="Stielow J.B."/>
            <person name="Szollosi G."/>
            <person name="Zifcakova L."/>
            <person name="Stursova M."/>
            <person name="Spatafora J.W."/>
            <person name="Tedersoo L."/>
            <person name="Vaario L.M."/>
            <person name="Yamada A."/>
            <person name="Yan M."/>
            <person name="Wang P."/>
            <person name="Xu J."/>
            <person name="Bruns T."/>
            <person name="Baldrian P."/>
            <person name="Vilgalys R."/>
            <person name="Dunand C."/>
            <person name="Henrissat B."/>
            <person name="Grigoriev I.V."/>
            <person name="Hibbett D."/>
            <person name="Nagy L.G."/>
            <person name="Martin F.M."/>
        </authorList>
    </citation>
    <scope>NUCLEOTIDE SEQUENCE</scope>
    <source>
        <strain evidence="2">UP504</strain>
    </source>
</reference>
<dbReference type="Proteomes" id="UP000886523">
    <property type="component" value="Unassembled WGS sequence"/>
</dbReference>
<evidence type="ECO:0000256" key="1">
    <source>
        <dbReference type="SAM" id="MobiDB-lite"/>
    </source>
</evidence>
<protein>
    <submittedName>
        <fullName evidence="2">Uncharacterized protein</fullName>
    </submittedName>
</protein>
<evidence type="ECO:0000313" key="3">
    <source>
        <dbReference type="Proteomes" id="UP000886523"/>
    </source>
</evidence>
<name>A0A9P6DQS7_9AGAM</name>
<keyword evidence="3" id="KW-1185">Reference proteome</keyword>